<evidence type="ECO:0000256" key="2">
    <source>
        <dbReference type="ARBA" id="ARBA00022676"/>
    </source>
</evidence>
<dbReference type="SUPFAM" id="SSF117839">
    <property type="entry name" value="WWE domain"/>
    <property type="match status" value="1"/>
</dbReference>
<dbReference type="InterPro" id="IPR037197">
    <property type="entry name" value="WWE_dom_sf"/>
</dbReference>
<evidence type="ECO:0000256" key="3">
    <source>
        <dbReference type="ARBA" id="ARBA00022679"/>
    </source>
</evidence>
<evidence type="ECO:0000256" key="4">
    <source>
        <dbReference type="ARBA" id="ARBA00022695"/>
    </source>
</evidence>
<dbReference type="GO" id="GO:0106274">
    <property type="term" value="F:NAD+-protein-arginine ADP-ribosyltransferase activity"/>
    <property type="evidence" value="ECO:0007669"/>
    <property type="project" value="UniProtKB-EC"/>
</dbReference>
<evidence type="ECO:0000313" key="9">
    <source>
        <dbReference type="Proteomes" id="UP000663887"/>
    </source>
</evidence>
<dbReference type="Gene3D" id="3.90.176.10">
    <property type="entry name" value="Toxin ADP-ribosyltransferase, Chain A, domain 1"/>
    <property type="match status" value="1"/>
</dbReference>
<comment type="catalytic activity">
    <reaction evidence="5 6">
        <text>L-arginyl-[protein] + NAD(+) = N(omega)-(ADP-D-ribosyl)-L-arginyl-[protein] + nicotinamide + H(+)</text>
        <dbReference type="Rhea" id="RHEA:19149"/>
        <dbReference type="Rhea" id="RHEA-COMP:10532"/>
        <dbReference type="Rhea" id="RHEA-COMP:15087"/>
        <dbReference type="ChEBI" id="CHEBI:15378"/>
        <dbReference type="ChEBI" id="CHEBI:17154"/>
        <dbReference type="ChEBI" id="CHEBI:29965"/>
        <dbReference type="ChEBI" id="CHEBI:57540"/>
        <dbReference type="ChEBI" id="CHEBI:142554"/>
        <dbReference type="EC" id="2.4.2.31"/>
    </reaction>
</comment>
<reference evidence="8" key="1">
    <citation type="submission" date="2021-02" db="EMBL/GenBank/DDBJ databases">
        <authorList>
            <person name="Nowell W R."/>
        </authorList>
    </citation>
    <scope>NUCLEOTIDE SEQUENCE</scope>
</reference>
<comment type="similarity">
    <text evidence="1 6">Belongs to the Arg-specific ADP-ribosyltransferase family.</text>
</comment>
<keyword evidence="6" id="KW-0520">NAD</keyword>
<dbReference type="GO" id="GO:0016779">
    <property type="term" value="F:nucleotidyltransferase activity"/>
    <property type="evidence" value="ECO:0007669"/>
    <property type="project" value="UniProtKB-KW"/>
</dbReference>
<keyword evidence="4" id="KW-0548">Nucleotidyltransferase</keyword>
<evidence type="ECO:0000256" key="6">
    <source>
        <dbReference type="RuleBase" id="RU361228"/>
    </source>
</evidence>
<protein>
    <recommendedName>
        <fullName evidence="6">NAD(P)(+)--arginine ADP-ribosyltransferase</fullName>
        <ecNumber evidence="6">2.4.2.31</ecNumber>
    </recommendedName>
    <alternativeName>
        <fullName evidence="6">Mono(ADP-ribosyl)transferase</fullName>
    </alternativeName>
</protein>
<dbReference type="Proteomes" id="UP000663887">
    <property type="component" value="Unassembled WGS sequence"/>
</dbReference>
<evidence type="ECO:0000313" key="8">
    <source>
        <dbReference type="EMBL" id="CAF2127323.1"/>
    </source>
</evidence>
<dbReference type="Gene3D" id="3.30.720.50">
    <property type="match status" value="1"/>
</dbReference>
<name>A0A816VVC8_9BILA</name>
<dbReference type="EC" id="2.4.2.31" evidence="6"/>
<keyword evidence="2 6" id="KW-0328">Glycosyltransferase</keyword>
<evidence type="ECO:0000259" key="7">
    <source>
        <dbReference type="PROSITE" id="PS50918"/>
    </source>
</evidence>
<organism evidence="8 9">
    <name type="scientific">Rotaria magnacalcarata</name>
    <dbReference type="NCBI Taxonomy" id="392030"/>
    <lineage>
        <taxon>Eukaryota</taxon>
        <taxon>Metazoa</taxon>
        <taxon>Spiralia</taxon>
        <taxon>Gnathifera</taxon>
        <taxon>Rotifera</taxon>
        <taxon>Eurotatoria</taxon>
        <taxon>Bdelloidea</taxon>
        <taxon>Philodinida</taxon>
        <taxon>Philodinidae</taxon>
        <taxon>Rotaria</taxon>
    </lineage>
</organism>
<comment type="caution">
    <text evidence="8">The sequence shown here is derived from an EMBL/GenBank/DDBJ whole genome shotgun (WGS) entry which is preliminary data.</text>
</comment>
<sequence>MDQAISTSPNFSKCVKWMWQSNSNPWSKSEPAEWSYYSDVGSLIIEGAYLNNQTGVLLDGYFIDFKHKVQIDSSDASKQRPVKRLMRKREDQRLREERFMFDPISPKRPFGGEYGWISPLILQLRKDLCLKKMELPSKDERIVQILVEKAVLGIIEEGKQIGKQQEAEKLAKLLGEKKDKGMKEVWKCCAYIYSLESFLYKKLNEVMRLIGDDEQEQVWRSKVHTLGPFCLLLWDDPFNTVMKTEKILYRGANLTNQQIATYEEMAACPEEHRSFQAFTSCSRNREKAEQFGNTLFIMEILFTFIMDISELSEYPDEEEELITPGVCFNVRCVKFDKKTKKHLIYLRLRQRFNACLNELHRIDCLSGFPSNGNIGPSELVSNGRYVSITEPEIYFVAHNKDELKKAYDPAATIDEYRAAIAARDRAADNLTAAAAAAIDARRARSNAYAAIDDANARGIVAAALARGNLADLATHRAAAAADTAAADAAACALRAAAAARVADVNRAAAARLDADRTASAAEKAKRAAQCATHVAADRLSDDTLAYLSREPYGSRLHLGLVGIFNVNTNGLDAAAAFGLYGLNEVDYNLDDVAAACNALDATDDVNLSIAFNRDGDIIDSQ</sequence>
<proteinExistence type="inferred from homology"/>
<dbReference type="SUPFAM" id="SSF56399">
    <property type="entry name" value="ADP-ribosylation"/>
    <property type="match status" value="1"/>
</dbReference>
<gene>
    <name evidence="8" type="ORF">XDN619_LOCUS24072</name>
</gene>
<dbReference type="InterPro" id="IPR004170">
    <property type="entry name" value="WWE_dom"/>
</dbReference>
<dbReference type="Pfam" id="PF02825">
    <property type="entry name" value="WWE"/>
    <property type="match status" value="1"/>
</dbReference>
<keyword evidence="3 6" id="KW-0808">Transferase</keyword>
<accession>A0A816VVC8</accession>
<evidence type="ECO:0000256" key="1">
    <source>
        <dbReference type="ARBA" id="ARBA00009558"/>
    </source>
</evidence>
<dbReference type="AlphaFoldDB" id="A0A816VVC8"/>
<dbReference type="PROSITE" id="PS50918">
    <property type="entry name" value="WWE"/>
    <property type="match status" value="1"/>
</dbReference>
<dbReference type="Pfam" id="PF01129">
    <property type="entry name" value="ART"/>
    <property type="match status" value="1"/>
</dbReference>
<dbReference type="InterPro" id="IPR000768">
    <property type="entry name" value="ART"/>
</dbReference>
<evidence type="ECO:0000256" key="5">
    <source>
        <dbReference type="ARBA" id="ARBA00047597"/>
    </source>
</evidence>
<feature type="domain" description="WWE" evidence="7">
    <location>
        <begin position="3"/>
        <end position="84"/>
    </location>
</feature>
<dbReference type="EMBL" id="CAJNRG010010875">
    <property type="protein sequence ID" value="CAF2127323.1"/>
    <property type="molecule type" value="Genomic_DNA"/>
</dbReference>
<keyword evidence="6" id="KW-0521">NADP</keyword>